<keyword evidence="3" id="KW-1185">Reference proteome</keyword>
<accession>A0A923ND52</accession>
<comment type="caution">
    <text evidence="2">The sequence shown here is derived from an EMBL/GenBank/DDBJ whole genome shotgun (WGS) entry which is preliminary data.</text>
</comment>
<evidence type="ECO:0000313" key="2">
    <source>
        <dbReference type="EMBL" id="MBC6000021.1"/>
    </source>
</evidence>
<dbReference type="Proteomes" id="UP000644115">
    <property type="component" value="Unassembled WGS sequence"/>
</dbReference>
<keyword evidence="1" id="KW-1133">Transmembrane helix</keyword>
<evidence type="ECO:0000256" key="1">
    <source>
        <dbReference type="SAM" id="Phobius"/>
    </source>
</evidence>
<keyword evidence="1" id="KW-0812">Transmembrane</keyword>
<evidence type="ECO:0000313" key="3">
    <source>
        <dbReference type="Proteomes" id="UP000644115"/>
    </source>
</evidence>
<feature type="transmembrane region" description="Helical" evidence="1">
    <location>
        <begin position="104"/>
        <end position="124"/>
    </location>
</feature>
<protein>
    <submittedName>
        <fullName evidence="2">DUF368 domain-containing protein</fullName>
    </submittedName>
</protein>
<dbReference type="PANTHER" id="PTHR37308">
    <property type="entry name" value="INTEGRAL MEMBRANE PROTEIN"/>
    <property type="match status" value="1"/>
</dbReference>
<feature type="transmembrane region" description="Helical" evidence="1">
    <location>
        <begin position="136"/>
        <end position="154"/>
    </location>
</feature>
<name>A0A923ND52_9FIRM</name>
<keyword evidence="1" id="KW-0472">Membrane</keyword>
<feature type="transmembrane region" description="Helical" evidence="1">
    <location>
        <begin position="161"/>
        <end position="180"/>
    </location>
</feature>
<feature type="transmembrane region" description="Helical" evidence="1">
    <location>
        <begin position="72"/>
        <end position="92"/>
    </location>
</feature>
<feature type="transmembrane region" description="Helical" evidence="1">
    <location>
        <begin position="186"/>
        <end position="206"/>
    </location>
</feature>
<organism evidence="2 3">
    <name type="scientific">Lentihominibacter faecis</name>
    <dbReference type="NCBI Taxonomy" id="2764712"/>
    <lineage>
        <taxon>Bacteria</taxon>
        <taxon>Bacillati</taxon>
        <taxon>Bacillota</taxon>
        <taxon>Clostridia</taxon>
        <taxon>Peptostreptococcales</taxon>
        <taxon>Anaerovoracaceae</taxon>
        <taxon>Lentihominibacter</taxon>
    </lineage>
</organism>
<dbReference type="Pfam" id="PF04018">
    <property type="entry name" value="VCA0040-like"/>
    <property type="match status" value="1"/>
</dbReference>
<feature type="transmembrane region" description="Helical" evidence="1">
    <location>
        <begin position="253"/>
        <end position="271"/>
    </location>
</feature>
<dbReference type="EMBL" id="JACRWC010000105">
    <property type="protein sequence ID" value="MBC6000021.1"/>
    <property type="molecule type" value="Genomic_DNA"/>
</dbReference>
<dbReference type="PANTHER" id="PTHR37308:SF1">
    <property type="entry name" value="POLYPRENYL-PHOSPHATE TRANSPORTER"/>
    <property type="match status" value="1"/>
</dbReference>
<feature type="transmembrane region" description="Helical" evidence="1">
    <location>
        <begin position="218"/>
        <end position="241"/>
    </location>
</feature>
<dbReference type="InterPro" id="IPR007163">
    <property type="entry name" value="VCA0040-like"/>
</dbReference>
<sequence length="283" mass="30207">MALADSVPGVSGGTIAFILGFYDNFIGSLHTLFHGNLAEKKTAIMFLLKIGAGWIVGFLMAVSLLADLFTTGIYEISSLFLGFVIAAIPLVISEEKDAIKGKYSCLVFAVIGAAVLVLLTRMNFSSMVSDLGLSPFTAIYTIIAGALAISAMVLPGISGSTLLMSFGLYVPALATIKQMMSGDFHNVWLILLLLAGVIVGVFLSLGGIKKMLEQHRSAAMYAILGMMVASLYAIVMGPMTLEDPKPAMSVETFHVIWFIAGCAAVLGINLFKHWIDRKGRKAE</sequence>
<reference evidence="2" key="1">
    <citation type="submission" date="2020-08" db="EMBL/GenBank/DDBJ databases">
        <authorList>
            <person name="Liu C."/>
            <person name="Sun Q."/>
        </authorList>
    </citation>
    <scope>NUCLEOTIDE SEQUENCE</scope>
    <source>
        <strain evidence="2">BX16</strain>
    </source>
</reference>
<proteinExistence type="predicted"/>
<feature type="transmembrane region" description="Helical" evidence="1">
    <location>
        <begin position="46"/>
        <end position="66"/>
    </location>
</feature>
<dbReference type="AlphaFoldDB" id="A0A923ND52"/>
<gene>
    <name evidence="2" type="ORF">H8876_08410</name>
</gene>